<reference evidence="2 3" key="1">
    <citation type="journal article" date="2018" name="Int. J. Syst. Evol. Microbiol.">
        <title>Micromonospora globbae sp. nov., an endophytic actinomycete isolated from roots of Globba winitii C. H. Wright.</title>
        <authorList>
            <person name="Kuncharoen N."/>
            <person name="Pittayakhajonwut P."/>
            <person name="Tanasupawat S."/>
        </authorList>
    </citation>
    <scope>NUCLEOTIDE SEQUENCE [LARGE SCALE GENOMIC DNA]</scope>
    <source>
        <strain evidence="2 3">WPS1-2</strain>
    </source>
</reference>
<accession>A0A420ETK6</accession>
<feature type="compositionally biased region" description="Basic and acidic residues" evidence="1">
    <location>
        <begin position="1"/>
        <end position="10"/>
    </location>
</feature>
<name>A0A420ETK6_9ACTN</name>
<dbReference type="AlphaFoldDB" id="A0A420ETK6"/>
<organism evidence="2 3">
    <name type="scientific">Micromonospora globbae</name>
    <dbReference type="NCBI Taxonomy" id="1894969"/>
    <lineage>
        <taxon>Bacteria</taxon>
        <taxon>Bacillati</taxon>
        <taxon>Actinomycetota</taxon>
        <taxon>Actinomycetes</taxon>
        <taxon>Micromonosporales</taxon>
        <taxon>Micromonosporaceae</taxon>
        <taxon>Micromonospora</taxon>
    </lineage>
</organism>
<protein>
    <recommendedName>
        <fullName evidence="4">ATP-dependent DNA ligase family profile domain-containing protein</fullName>
    </recommendedName>
</protein>
<evidence type="ECO:0000313" key="2">
    <source>
        <dbReference type="EMBL" id="RKF24012.1"/>
    </source>
</evidence>
<dbReference type="Proteomes" id="UP000285744">
    <property type="component" value="Unassembled WGS sequence"/>
</dbReference>
<evidence type="ECO:0000313" key="3">
    <source>
        <dbReference type="Proteomes" id="UP000285744"/>
    </source>
</evidence>
<sequence length="86" mass="9106">MTWGGEDEKGSWTGLEVNAGPVGEGATAGAVLRRPVAPMLAAPVDAVPERPGLIHEPKWDGYPETLRCVRGETSPRSQPDHANPHA</sequence>
<gene>
    <name evidence="2" type="ORF">D7I43_28150</name>
</gene>
<evidence type="ECO:0008006" key="4">
    <source>
        <dbReference type="Google" id="ProtNLM"/>
    </source>
</evidence>
<evidence type="ECO:0000256" key="1">
    <source>
        <dbReference type="SAM" id="MobiDB-lite"/>
    </source>
</evidence>
<dbReference type="EMBL" id="RAQQ01000028">
    <property type="protein sequence ID" value="RKF24012.1"/>
    <property type="molecule type" value="Genomic_DNA"/>
</dbReference>
<proteinExistence type="predicted"/>
<feature type="region of interest" description="Disordered" evidence="1">
    <location>
        <begin position="1"/>
        <end position="20"/>
    </location>
</feature>
<comment type="caution">
    <text evidence="2">The sequence shown here is derived from an EMBL/GenBank/DDBJ whole genome shotgun (WGS) entry which is preliminary data.</text>
</comment>